<feature type="non-terminal residue" evidence="1">
    <location>
        <position position="1"/>
    </location>
</feature>
<protein>
    <recommendedName>
        <fullName evidence="3">Fungal-type protein kinase domain-containing protein</fullName>
    </recommendedName>
</protein>
<evidence type="ECO:0008006" key="3">
    <source>
        <dbReference type="Google" id="ProtNLM"/>
    </source>
</evidence>
<dbReference type="EMBL" id="MU805967">
    <property type="protein sequence ID" value="KAJ3843812.1"/>
    <property type="molecule type" value="Genomic_DNA"/>
</dbReference>
<reference evidence="1" key="1">
    <citation type="submission" date="2022-08" db="EMBL/GenBank/DDBJ databases">
        <authorList>
            <consortium name="DOE Joint Genome Institute"/>
            <person name="Min B."/>
            <person name="Riley R."/>
            <person name="Sierra-Patev S."/>
            <person name="Naranjo-Ortiz M."/>
            <person name="Looney B."/>
            <person name="Konkel Z."/>
            <person name="Slot J.C."/>
            <person name="Sakamoto Y."/>
            <person name="Steenwyk J.L."/>
            <person name="Rokas A."/>
            <person name="Carro J."/>
            <person name="Camarero S."/>
            <person name="Ferreira P."/>
            <person name="Molpeceres G."/>
            <person name="Ruiz-Duenas F.J."/>
            <person name="Serrano A."/>
            <person name="Henrissat B."/>
            <person name="Drula E."/>
            <person name="Hughes K.W."/>
            <person name="Mata J.L."/>
            <person name="Ishikawa N.K."/>
            <person name="Vargas-Isla R."/>
            <person name="Ushijima S."/>
            <person name="Smith C.A."/>
            <person name="Ahrendt S."/>
            <person name="Andreopoulos W."/>
            <person name="He G."/>
            <person name="Labutti K."/>
            <person name="Lipzen A."/>
            <person name="Ng V."/>
            <person name="Sandor L."/>
            <person name="Barry K."/>
            <person name="Martinez A.T."/>
            <person name="Xiao Y."/>
            <person name="Gibbons J.G."/>
            <person name="Terashima K."/>
            <person name="Hibbett D.S."/>
            <person name="Grigoriev I.V."/>
        </authorList>
    </citation>
    <scope>NUCLEOTIDE SEQUENCE</scope>
    <source>
        <strain evidence="1">TFB9207</strain>
    </source>
</reference>
<proteinExistence type="predicted"/>
<comment type="caution">
    <text evidence="1">The sequence shown here is derived from an EMBL/GenBank/DDBJ whole genome shotgun (WGS) entry which is preliminary data.</text>
</comment>
<organism evidence="1 2">
    <name type="scientific">Lentinula raphanica</name>
    <dbReference type="NCBI Taxonomy" id="153919"/>
    <lineage>
        <taxon>Eukaryota</taxon>
        <taxon>Fungi</taxon>
        <taxon>Dikarya</taxon>
        <taxon>Basidiomycota</taxon>
        <taxon>Agaricomycotina</taxon>
        <taxon>Agaricomycetes</taxon>
        <taxon>Agaricomycetidae</taxon>
        <taxon>Agaricales</taxon>
        <taxon>Marasmiineae</taxon>
        <taxon>Omphalotaceae</taxon>
        <taxon>Lentinula</taxon>
    </lineage>
</organism>
<name>A0AA38UM69_9AGAR</name>
<evidence type="ECO:0000313" key="2">
    <source>
        <dbReference type="Proteomes" id="UP001163846"/>
    </source>
</evidence>
<accession>A0AA38UM69</accession>
<evidence type="ECO:0000313" key="1">
    <source>
        <dbReference type="EMBL" id="KAJ3843812.1"/>
    </source>
</evidence>
<keyword evidence="2" id="KW-1185">Reference proteome</keyword>
<sequence length="172" mass="20853">PTSRFRTGTNFTWQQLTVKWEGPHRYRHDLESVFYVILLFAFLHLNPSTKEPEPYDEYYSYHECHQQDDRFFVFLLGHSEWSPPPIQAFFSGFDLWLQRLRFCLFRGISTKNLRLAYQHRLTDKSEDDTDQDEIWPELKLKEDFDEDTLGGWVSYDKLFLIMHRFEGEQLET</sequence>
<dbReference type="AlphaFoldDB" id="A0AA38UM69"/>
<dbReference type="Proteomes" id="UP001163846">
    <property type="component" value="Unassembled WGS sequence"/>
</dbReference>
<gene>
    <name evidence="1" type="ORF">F5878DRAFT_509330</name>
</gene>
<feature type="non-terminal residue" evidence="1">
    <location>
        <position position="172"/>
    </location>
</feature>